<protein>
    <submittedName>
        <fullName evidence="3">MSP4</fullName>
    </submittedName>
</protein>
<feature type="domain" description="Msp4/OMP-like" evidence="2">
    <location>
        <begin position="47"/>
        <end position="285"/>
    </location>
</feature>
<dbReference type="InterPro" id="IPR011250">
    <property type="entry name" value="OMP/PagP_B-barrel"/>
</dbReference>
<reference evidence="3" key="1">
    <citation type="journal article" date="2015" name="Ticks Tick Borne Dis.">
        <title>Evidence of co-infection with Mycobacterium bovis and tick-borne pathogens in a naturally infected sheep flock.</title>
        <authorList>
            <person name="Lopez V."/>
            <person name="Alberdi P."/>
            <person name="Mera I.G."/>
            <person name="Barasona J.A."/>
            <person name="Vicente J."/>
            <person name="Garrido J.M."/>
            <person name="Torina A."/>
            <person name="Caracappa S."/>
            <person name="Lelli R.C."/>
            <person name="Gortazar C."/>
            <person name="de la Fuente J."/>
        </authorList>
    </citation>
    <scope>NUCLEOTIDE SEQUENCE</scope>
</reference>
<evidence type="ECO:0000313" key="3">
    <source>
        <dbReference type="EMBL" id="ALW82629.1"/>
    </source>
</evidence>
<dbReference type="SUPFAM" id="SSF56925">
    <property type="entry name" value="OMPA-like"/>
    <property type="match status" value="1"/>
</dbReference>
<evidence type="ECO:0000256" key="1">
    <source>
        <dbReference type="SAM" id="SignalP"/>
    </source>
</evidence>
<feature type="non-terminal residue" evidence="3">
    <location>
        <position position="1"/>
    </location>
</feature>
<dbReference type="Pfam" id="PF01617">
    <property type="entry name" value="Surface_Ag_2"/>
    <property type="match status" value="1"/>
</dbReference>
<accession>A0A0U4BV83</accession>
<dbReference type="Gene3D" id="2.40.160.20">
    <property type="match status" value="1"/>
</dbReference>
<evidence type="ECO:0000259" key="2">
    <source>
        <dbReference type="Pfam" id="PF01617"/>
    </source>
</evidence>
<feature type="signal peptide" evidence="1">
    <location>
        <begin position="1"/>
        <end position="32"/>
    </location>
</feature>
<feature type="chain" id="PRO_5006847089" evidence="1">
    <location>
        <begin position="33"/>
        <end position="286"/>
    </location>
</feature>
<sequence length="286" mass="30362">GAPMNYRELFTGGLSAATVCACSLLVSGAVVASPMSHEVASEGSGVMGGSFYVSAAYSPAFPSVTSFDMRESSRETSYVRGYDKSVATIDVSAPANFSKSGYTFAFSKNLLTSFDGAVGYSLGGARVELEASYRRFATLADGQYAKSGAESLAAITRDAVITENNYFVVKIDEITNTSVMLNGCYDVLHTDLPVSPYVCAGIGASFVDISKQVTTKLAYRGKVGISYQFTPEISLVVGGFYHGLFDESYKDIPAHNSVKFPGEAKASVKAHIADYGFNLGARFLFS</sequence>
<dbReference type="InterPro" id="IPR002566">
    <property type="entry name" value="Msp4_OMP-like"/>
</dbReference>
<proteinExistence type="predicted"/>
<organism evidence="3">
    <name type="scientific">Anaplasma ovis</name>
    <dbReference type="NCBI Taxonomy" id="142058"/>
    <lineage>
        <taxon>Bacteria</taxon>
        <taxon>Pseudomonadati</taxon>
        <taxon>Pseudomonadota</taxon>
        <taxon>Alphaproteobacteria</taxon>
        <taxon>Rickettsiales</taxon>
        <taxon>Anaplasmataceae</taxon>
        <taxon>Anaplasma</taxon>
    </lineage>
</organism>
<dbReference type="EMBL" id="KR608305">
    <property type="protein sequence ID" value="ALW82629.1"/>
    <property type="molecule type" value="Genomic_DNA"/>
</dbReference>
<dbReference type="AlphaFoldDB" id="A0A0U4BV83"/>
<keyword evidence="1" id="KW-0732">Signal</keyword>
<feature type="non-terminal residue" evidence="3">
    <location>
        <position position="286"/>
    </location>
</feature>
<name>A0A0U4BV83_9RICK</name>